<dbReference type="AlphaFoldDB" id="F2EE85"/>
<reference evidence="2" key="1">
    <citation type="journal article" date="2011" name="Plant Physiol.">
        <title>Comprehensive sequence analysis of 24,783 barley full-length cDNAs derived from 12 clone libraries.</title>
        <authorList>
            <person name="Matsumoto T."/>
            <person name="Tanaka T."/>
            <person name="Sakai H."/>
            <person name="Amano N."/>
            <person name="Kanamori H."/>
            <person name="Kurita K."/>
            <person name="Kikuta A."/>
            <person name="Kamiya K."/>
            <person name="Yamamoto M."/>
            <person name="Ikawa H."/>
            <person name="Fujii N."/>
            <person name="Hori K."/>
            <person name="Itoh T."/>
            <person name="Sato K."/>
        </authorList>
    </citation>
    <scope>NUCLEOTIDE SEQUENCE</scope>
</reference>
<name>F2EE85_HORVV</name>
<sequence length="59" mass="6837">MIFGKKNQREAMHGGPTSPVAATRRYGGGWQACGHSLRRFEPFFRRKKDNIRKKIVSKF</sequence>
<feature type="region of interest" description="Disordered" evidence="1">
    <location>
        <begin position="1"/>
        <end position="23"/>
    </location>
</feature>
<evidence type="ECO:0000256" key="1">
    <source>
        <dbReference type="SAM" id="MobiDB-lite"/>
    </source>
</evidence>
<proteinExistence type="evidence at transcript level"/>
<protein>
    <submittedName>
        <fullName evidence="2">Predicted protein</fullName>
    </submittedName>
</protein>
<dbReference type="EMBL" id="AK374461">
    <property type="protein sequence ID" value="BAK05657.1"/>
    <property type="molecule type" value="mRNA"/>
</dbReference>
<dbReference type="EMBL" id="AK375314">
    <property type="protein sequence ID" value="BAK06509.1"/>
    <property type="molecule type" value="mRNA"/>
</dbReference>
<evidence type="ECO:0000313" key="2">
    <source>
        <dbReference type="EMBL" id="BAK05657.1"/>
    </source>
</evidence>
<accession>F2EE85</accession>
<organism evidence="2">
    <name type="scientific">Hordeum vulgare subsp. vulgare</name>
    <name type="common">Domesticated barley</name>
    <dbReference type="NCBI Taxonomy" id="112509"/>
    <lineage>
        <taxon>Eukaryota</taxon>
        <taxon>Viridiplantae</taxon>
        <taxon>Streptophyta</taxon>
        <taxon>Embryophyta</taxon>
        <taxon>Tracheophyta</taxon>
        <taxon>Spermatophyta</taxon>
        <taxon>Magnoliopsida</taxon>
        <taxon>Liliopsida</taxon>
        <taxon>Poales</taxon>
        <taxon>Poaceae</taxon>
        <taxon>BOP clade</taxon>
        <taxon>Pooideae</taxon>
        <taxon>Triticodae</taxon>
        <taxon>Triticeae</taxon>
        <taxon>Hordeinae</taxon>
        <taxon>Hordeum</taxon>
    </lineage>
</organism>